<evidence type="ECO:0000313" key="2">
    <source>
        <dbReference type="EMBL" id="CAE7756669.1"/>
    </source>
</evidence>
<organism evidence="2 3">
    <name type="scientific">Symbiodinium necroappetens</name>
    <dbReference type="NCBI Taxonomy" id="1628268"/>
    <lineage>
        <taxon>Eukaryota</taxon>
        <taxon>Sar</taxon>
        <taxon>Alveolata</taxon>
        <taxon>Dinophyceae</taxon>
        <taxon>Suessiales</taxon>
        <taxon>Symbiodiniaceae</taxon>
        <taxon>Symbiodinium</taxon>
    </lineage>
</organism>
<proteinExistence type="predicted"/>
<protein>
    <submittedName>
        <fullName evidence="2">ODA2 protein</fullName>
    </submittedName>
</protein>
<evidence type="ECO:0000259" key="1">
    <source>
        <dbReference type="Pfam" id="PF08393"/>
    </source>
</evidence>
<dbReference type="EMBL" id="CAJNJA010039427">
    <property type="protein sequence ID" value="CAE7756669.1"/>
    <property type="molecule type" value="Genomic_DNA"/>
</dbReference>
<comment type="caution">
    <text evidence="2">The sequence shown here is derived from an EMBL/GenBank/DDBJ whole genome shotgun (WGS) entry which is preliminary data.</text>
</comment>
<reference evidence="2" key="1">
    <citation type="submission" date="2021-02" db="EMBL/GenBank/DDBJ databases">
        <authorList>
            <person name="Dougan E. K."/>
            <person name="Rhodes N."/>
            <person name="Thang M."/>
            <person name="Chan C."/>
        </authorList>
    </citation>
    <scope>NUCLEOTIDE SEQUENCE</scope>
</reference>
<dbReference type="Pfam" id="PF08393">
    <property type="entry name" value="DHC_N2"/>
    <property type="match status" value="1"/>
</dbReference>
<dbReference type="AlphaFoldDB" id="A0A812XX50"/>
<evidence type="ECO:0000313" key="3">
    <source>
        <dbReference type="Proteomes" id="UP000601435"/>
    </source>
</evidence>
<dbReference type="Proteomes" id="UP000601435">
    <property type="component" value="Unassembled WGS sequence"/>
</dbReference>
<dbReference type="InterPro" id="IPR013602">
    <property type="entry name" value="Dynein_heavy_linker"/>
</dbReference>
<dbReference type="InterPro" id="IPR042228">
    <property type="entry name" value="Dynein_linker_3"/>
</dbReference>
<feature type="domain" description="Dynein heavy chain linker" evidence="1">
    <location>
        <begin position="133"/>
        <end position="199"/>
    </location>
</feature>
<feature type="non-terminal residue" evidence="2">
    <location>
        <position position="1"/>
    </location>
</feature>
<accession>A0A812XX50</accession>
<name>A0A812XX50_9DINO</name>
<sequence>HRRHHRALVQGTADVDFIGERLYRRRHCEADAHGGKEVRTDRQGLAEDHAQVGRDNECGGLLPERAATPDDASASGWIGDVSKVIGELLGRKAAEVSTLLLHFRSGPPEDSVARKRPGDHPGLLDIVECVDDFEKLFDAISRVTFDKIDRRKIKEIKSVAGSSDERVILQAPVMAQGNIEEWLQNLEAEMQRSVRRECRLAAGECGSVISSIPVQSFA</sequence>
<dbReference type="Gene3D" id="3.20.180.20">
    <property type="entry name" value="Dynein heavy chain, N-terminal domain 2"/>
    <property type="match status" value="1"/>
</dbReference>
<feature type="non-terminal residue" evidence="2">
    <location>
        <position position="218"/>
    </location>
</feature>
<gene>
    <name evidence="2" type="primary">ODA2</name>
    <name evidence="2" type="ORF">SNEC2469_LOCUS21976</name>
</gene>
<keyword evidence="3" id="KW-1185">Reference proteome</keyword>